<sequence>MSLEGQPLKGKVALVTGGARGIGGGITRKLAAWGCKLHITYIDRPAAAKKMAAEIEAEGGSCTIHRMDSASPEDIKAVIDSIAKIDGDLNILVHNAAATKFTLLKDASLSDWQFVQDTNSRSTLLLAQYALPLMKNRPGARFLTITNSNTQRILKRAGLFAAAKAGLETLTIYLAYELAAYGIVVNCIRPGLVQTGVFNVRPDFEGGVTHELAVSPWGNDRMTTSEDSGDVVAMMCLDEAAWIAGQTITVDGGFKWWGHLRVRQKPRGQRDQNEAEEASA</sequence>
<dbReference type="PANTHER" id="PTHR42879:SF2">
    <property type="entry name" value="3-OXOACYL-[ACYL-CARRIER-PROTEIN] REDUCTASE FABG"/>
    <property type="match status" value="1"/>
</dbReference>
<dbReference type="SUPFAM" id="SSF51735">
    <property type="entry name" value="NAD(P)-binding Rossmann-fold domains"/>
    <property type="match status" value="1"/>
</dbReference>
<dbReference type="PANTHER" id="PTHR42879">
    <property type="entry name" value="3-OXOACYL-(ACYL-CARRIER-PROTEIN) REDUCTASE"/>
    <property type="match status" value="1"/>
</dbReference>
<protein>
    <submittedName>
        <fullName evidence="2">3-ketoacyl-ACP reductase</fullName>
    </submittedName>
</protein>
<comment type="caution">
    <text evidence="2">The sequence shown here is derived from an EMBL/GenBank/DDBJ whole genome shotgun (WGS) entry which is preliminary data.</text>
</comment>
<proteinExistence type="inferred from homology"/>
<reference evidence="3" key="1">
    <citation type="journal article" date="2019" name="Int. J. Syst. Evol. Microbiol.">
        <title>The Global Catalogue of Microorganisms (GCM) 10K type strain sequencing project: providing services to taxonomists for standard genome sequencing and annotation.</title>
        <authorList>
            <consortium name="The Broad Institute Genomics Platform"/>
            <consortium name="The Broad Institute Genome Sequencing Center for Infectious Disease"/>
            <person name="Wu L."/>
            <person name="Ma J."/>
        </authorList>
    </citation>
    <scope>NUCLEOTIDE SEQUENCE [LARGE SCALE GENOMIC DNA]</scope>
    <source>
        <strain evidence="3">NBRC 111981</strain>
    </source>
</reference>
<dbReference type="InterPro" id="IPR002347">
    <property type="entry name" value="SDR_fam"/>
</dbReference>
<dbReference type="InterPro" id="IPR036291">
    <property type="entry name" value="NAD(P)-bd_dom_sf"/>
</dbReference>
<dbReference type="EMBL" id="BSOA01000013">
    <property type="protein sequence ID" value="GLQ87935.1"/>
    <property type="molecule type" value="Genomic_DNA"/>
</dbReference>
<dbReference type="Gene3D" id="3.40.50.720">
    <property type="entry name" value="NAD(P)-binding Rossmann-like Domain"/>
    <property type="match status" value="1"/>
</dbReference>
<comment type="similarity">
    <text evidence="1">Belongs to the short-chain dehydrogenases/reductases (SDR) family.</text>
</comment>
<evidence type="ECO:0000313" key="3">
    <source>
        <dbReference type="Proteomes" id="UP001156627"/>
    </source>
</evidence>
<organism evidence="2 3">
    <name type="scientific">Dyella flagellata</name>
    <dbReference type="NCBI Taxonomy" id="1867833"/>
    <lineage>
        <taxon>Bacteria</taxon>
        <taxon>Pseudomonadati</taxon>
        <taxon>Pseudomonadota</taxon>
        <taxon>Gammaproteobacteria</taxon>
        <taxon>Lysobacterales</taxon>
        <taxon>Rhodanobacteraceae</taxon>
        <taxon>Dyella</taxon>
    </lineage>
</organism>
<dbReference type="InterPro" id="IPR050259">
    <property type="entry name" value="SDR"/>
</dbReference>
<dbReference type="PRINTS" id="PR00081">
    <property type="entry name" value="GDHRDH"/>
</dbReference>
<dbReference type="Proteomes" id="UP001156627">
    <property type="component" value="Unassembled WGS sequence"/>
</dbReference>
<name>A0ABQ5X8M8_9GAMM</name>
<gene>
    <name evidence="2" type="ORF">GCM10007898_15030</name>
</gene>
<accession>A0ABQ5X8M8</accession>
<dbReference type="Pfam" id="PF13561">
    <property type="entry name" value="adh_short_C2"/>
    <property type="match status" value="1"/>
</dbReference>
<evidence type="ECO:0000256" key="1">
    <source>
        <dbReference type="ARBA" id="ARBA00006484"/>
    </source>
</evidence>
<dbReference type="RefSeq" id="WP_284331382.1">
    <property type="nucleotide sequence ID" value="NZ_BSOA01000013.1"/>
</dbReference>
<keyword evidence="3" id="KW-1185">Reference proteome</keyword>
<evidence type="ECO:0000313" key="2">
    <source>
        <dbReference type="EMBL" id="GLQ87935.1"/>
    </source>
</evidence>